<dbReference type="RefSeq" id="WP_155353969.1">
    <property type="nucleotide sequence ID" value="NZ_BAAAHL010000038.1"/>
</dbReference>
<accession>A0A5M3WHA2</accession>
<dbReference type="AlphaFoldDB" id="A0A5M3WHA2"/>
<dbReference type="OrthoDB" id="7949219at2"/>
<dbReference type="GO" id="GO:0008703">
    <property type="term" value="F:5-amino-6-(5-phosphoribosylamino)uracil reductase activity"/>
    <property type="evidence" value="ECO:0007669"/>
    <property type="project" value="InterPro"/>
</dbReference>
<sequence>MRKVVLGMQVSLDGFVAGPNGELDWIWRTFNDELKELIVGGLRDMDTYLLGRVNYHEQAAHWPTSTDEIAPLINDMTKIVFSETLDRVEWANARLATADPATEIAQLKQRSGKNIAVAGGARFVQSLSRLGLIDEYSLIVHPLALGTGLPLFPGLPEPISMRLISIKHFDTGAFHVRYRRA</sequence>
<dbReference type="InterPro" id="IPR050765">
    <property type="entry name" value="Riboflavin_Biosynth_HTPR"/>
</dbReference>
<feature type="domain" description="Bacterial bifunctional deaminase-reductase C-terminal" evidence="1">
    <location>
        <begin position="2"/>
        <end position="172"/>
    </location>
</feature>
<dbReference type="PANTHER" id="PTHR38011:SF11">
    <property type="entry name" value="2,5-DIAMINO-6-RIBOSYLAMINO-4(3H)-PYRIMIDINONE 5'-PHOSPHATE REDUCTASE"/>
    <property type="match status" value="1"/>
</dbReference>
<dbReference type="PANTHER" id="PTHR38011">
    <property type="entry name" value="DIHYDROFOLATE REDUCTASE FAMILY PROTEIN (AFU_ORTHOLOGUE AFUA_8G06820)"/>
    <property type="match status" value="1"/>
</dbReference>
<dbReference type="GO" id="GO:0009231">
    <property type="term" value="P:riboflavin biosynthetic process"/>
    <property type="evidence" value="ECO:0007669"/>
    <property type="project" value="InterPro"/>
</dbReference>
<dbReference type="Proteomes" id="UP000331127">
    <property type="component" value="Unassembled WGS sequence"/>
</dbReference>
<dbReference type="EMBL" id="BLAE01000010">
    <property type="protein sequence ID" value="GES08354.1"/>
    <property type="molecule type" value="Genomic_DNA"/>
</dbReference>
<proteinExistence type="predicted"/>
<protein>
    <submittedName>
        <fullName evidence="2">Riboflavin biosynthesis protein RibD</fullName>
    </submittedName>
</protein>
<name>A0A5M3WHA2_9ACTN</name>
<dbReference type="Pfam" id="PF01872">
    <property type="entry name" value="RibD_C"/>
    <property type="match status" value="1"/>
</dbReference>
<dbReference type="SUPFAM" id="SSF53597">
    <property type="entry name" value="Dihydrofolate reductase-like"/>
    <property type="match status" value="1"/>
</dbReference>
<comment type="caution">
    <text evidence="2">The sequence shown here is derived from an EMBL/GenBank/DDBJ whole genome shotgun (WGS) entry which is preliminary data.</text>
</comment>
<evidence type="ECO:0000259" key="1">
    <source>
        <dbReference type="Pfam" id="PF01872"/>
    </source>
</evidence>
<dbReference type="InterPro" id="IPR002734">
    <property type="entry name" value="RibDG_C"/>
</dbReference>
<evidence type="ECO:0000313" key="3">
    <source>
        <dbReference type="Proteomes" id="UP000331127"/>
    </source>
</evidence>
<evidence type="ECO:0000313" key="2">
    <source>
        <dbReference type="EMBL" id="GES08354.1"/>
    </source>
</evidence>
<dbReference type="Gene3D" id="3.40.430.10">
    <property type="entry name" value="Dihydrofolate Reductase, subunit A"/>
    <property type="match status" value="1"/>
</dbReference>
<dbReference type="InterPro" id="IPR024072">
    <property type="entry name" value="DHFR-like_dom_sf"/>
</dbReference>
<organism evidence="2 3">
    <name type="scientific">Acrocarpospora macrocephala</name>
    <dbReference type="NCBI Taxonomy" id="150177"/>
    <lineage>
        <taxon>Bacteria</taxon>
        <taxon>Bacillati</taxon>
        <taxon>Actinomycetota</taxon>
        <taxon>Actinomycetes</taxon>
        <taxon>Streptosporangiales</taxon>
        <taxon>Streptosporangiaceae</taxon>
        <taxon>Acrocarpospora</taxon>
    </lineage>
</organism>
<keyword evidence="3" id="KW-1185">Reference proteome</keyword>
<gene>
    <name evidence="2" type="ORF">Amac_019500</name>
</gene>
<reference evidence="2 3" key="1">
    <citation type="submission" date="2019-10" db="EMBL/GenBank/DDBJ databases">
        <title>Whole genome shotgun sequence of Acrocarpospora macrocephala NBRC 16266.</title>
        <authorList>
            <person name="Ichikawa N."/>
            <person name="Kimura A."/>
            <person name="Kitahashi Y."/>
            <person name="Komaki H."/>
            <person name="Oguchi A."/>
        </authorList>
    </citation>
    <scope>NUCLEOTIDE SEQUENCE [LARGE SCALE GENOMIC DNA]</scope>
    <source>
        <strain evidence="2 3">NBRC 16266</strain>
    </source>
</reference>